<evidence type="ECO:0000256" key="1">
    <source>
        <dbReference type="ARBA" id="ARBA00004613"/>
    </source>
</evidence>
<evidence type="ECO:0000259" key="8">
    <source>
        <dbReference type="Pfam" id="PF00082"/>
    </source>
</evidence>
<dbReference type="InterPro" id="IPR023828">
    <property type="entry name" value="Peptidase_S8_Ser-AS"/>
</dbReference>
<gene>
    <name evidence="10" type="ORF">NPRO_12070</name>
</gene>
<accession>A0A809RUX7</accession>
<evidence type="ECO:0000256" key="2">
    <source>
        <dbReference type="ARBA" id="ARBA00011073"/>
    </source>
</evidence>
<evidence type="ECO:0000259" key="9">
    <source>
        <dbReference type="Pfam" id="PF22148"/>
    </source>
</evidence>
<dbReference type="PROSITE" id="PS00137">
    <property type="entry name" value="SUBTILASE_HIS"/>
    <property type="match status" value="1"/>
</dbReference>
<evidence type="ECO:0000256" key="3">
    <source>
        <dbReference type="ARBA" id="ARBA00022525"/>
    </source>
</evidence>
<dbReference type="SUPFAM" id="SSF52743">
    <property type="entry name" value="Subtilisin-like"/>
    <property type="match status" value="1"/>
</dbReference>
<name>A0A809RUX7_9BACT</name>
<dbReference type="PROSITE" id="PS00138">
    <property type="entry name" value="SUBTILASE_SER"/>
    <property type="match status" value="1"/>
</dbReference>
<dbReference type="GO" id="GO:0005576">
    <property type="term" value="C:extracellular region"/>
    <property type="evidence" value="ECO:0007669"/>
    <property type="project" value="UniProtKB-SubCell"/>
</dbReference>
<comment type="subcellular location">
    <subcellularLocation>
        <location evidence="1">Secreted</location>
    </subcellularLocation>
</comment>
<dbReference type="InterPro" id="IPR022398">
    <property type="entry name" value="Peptidase_S8_His-AS"/>
</dbReference>
<evidence type="ECO:0000256" key="7">
    <source>
        <dbReference type="PROSITE-ProRule" id="PRU01240"/>
    </source>
</evidence>
<dbReference type="InterPro" id="IPR036852">
    <property type="entry name" value="Peptidase_S8/S53_dom_sf"/>
</dbReference>
<dbReference type="Pfam" id="PF00082">
    <property type="entry name" value="Peptidase_S8"/>
    <property type="match status" value="1"/>
</dbReference>
<dbReference type="PROSITE" id="PS51892">
    <property type="entry name" value="SUBTILASE"/>
    <property type="match status" value="1"/>
</dbReference>
<dbReference type="InterPro" id="IPR034084">
    <property type="entry name" value="Thermitase-like_dom"/>
</dbReference>
<dbReference type="PANTHER" id="PTHR43806:SF11">
    <property type="entry name" value="CEREVISIN-RELATED"/>
    <property type="match status" value="1"/>
</dbReference>
<dbReference type="InterPro" id="IPR054399">
    <property type="entry name" value="Fervidolysin-like_N_prodom"/>
</dbReference>
<evidence type="ECO:0000256" key="6">
    <source>
        <dbReference type="ARBA" id="ARBA00022825"/>
    </source>
</evidence>
<organism evidence="10 11">
    <name type="scientific">Candidatus Nitrosymbiomonas proteolyticus</name>
    <dbReference type="NCBI Taxonomy" id="2608984"/>
    <lineage>
        <taxon>Bacteria</taxon>
        <taxon>Bacillati</taxon>
        <taxon>Armatimonadota</taxon>
        <taxon>Armatimonadota incertae sedis</taxon>
        <taxon>Candidatus Nitrosymbiomonas</taxon>
    </lineage>
</organism>
<dbReference type="CDD" id="cd07484">
    <property type="entry name" value="Peptidases_S8_Thermitase_like"/>
    <property type="match status" value="1"/>
</dbReference>
<dbReference type="InterPro" id="IPR015500">
    <property type="entry name" value="Peptidase_S8_subtilisin-rel"/>
</dbReference>
<feature type="active site" description="Charge relay system" evidence="7">
    <location>
        <position position="325"/>
    </location>
</feature>
<dbReference type="AlphaFoldDB" id="A0A809RUX7"/>
<comment type="similarity">
    <text evidence="2 7">Belongs to the peptidase S8 family.</text>
</comment>
<dbReference type="GO" id="GO:0006508">
    <property type="term" value="P:proteolysis"/>
    <property type="evidence" value="ECO:0007669"/>
    <property type="project" value="UniProtKB-KW"/>
</dbReference>
<evidence type="ECO:0000313" key="10">
    <source>
        <dbReference type="EMBL" id="BBO23612.1"/>
    </source>
</evidence>
<dbReference type="PRINTS" id="PR00723">
    <property type="entry name" value="SUBTILISIN"/>
</dbReference>
<dbReference type="Proteomes" id="UP000662873">
    <property type="component" value="Chromosome"/>
</dbReference>
<feature type="domain" description="Peptidase S8/S53" evidence="8">
    <location>
        <begin position="131"/>
        <end position="357"/>
    </location>
</feature>
<keyword evidence="3" id="KW-0964">Secreted</keyword>
<feature type="active site" description="Charge relay system" evidence="7">
    <location>
        <position position="171"/>
    </location>
</feature>
<dbReference type="InterPro" id="IPR000209">
    <property type="entry name" value="Peptidase_S8/S53_dom"/>
</dbReference>
<protein>
    <submittedName>
        <fullName evidence="10">Peptidase S8</fullName>
    </submittedName>
</protein>
<keyword evidence="6 7" id="KW-0720">Serine protease</keyword>
<keyword evidence="4 7" id="KW-0645">Protease</keyword>
<dbReference type="GO" id="GO:0004252">
    <property type="term" value="F:serine-type endopeptidase activity"/>
    <property type="evidence" value="ECO:0007669"/>
    <property type="project" value="UniProtKB-UniRule"/>
</dbReference>
<proteinExistence type="inferred from homology"/>
<reference evidence="10" key="1">
    <citation type="journal article" name="DNA Res.">
        <title>The physiological potential of anammox bacteria as revealed by their core genome structure.</title>
        <authorList>
            <person name="Okubo T."/>
            <person name="Toyoda A."/>
            <person name="Fukuhara K."/>
            <person name="Uchiyama I."/>
            <person name="Harigaya Y."/>
            <person name="Kuroiwa M."/>
            <person name="Suzuki T."/>
            <person name="Murakami Y."/>
            <person name="Suwa Y."/>
            <person name="Takami H."/>
        </authorList>
    </citation>
    <scope>NUCLEOTIDE SEQUENCE</scope>
    <source>
        <strain evidence="10">317325-2</strain>
    </source>
</reference>
<keyword evidence="5 7" id="KW-0378">Hydrolase</keyword>
<dbReference type="InterPro" id="IPR050131">
    <property type="entry name" value="Peptidase_S8_subtilisin-like"/>
</dbReference>
<feature type="active site" description="Charge relay system" evidence="7">
    <location>
        <position position="138"/>
    </location>
</feature>
<dbReference type="Pfam" id="PF22148">
    <property type="entry name" value="Fervidolysin_NPro-like"/>
    <property type="match status" value="1"/>
</dbReference>
<dbReference type="PANTHER" id="PTHR43806">
    <property type="entry name" value="PEPTIDASE S8"/>
    <property type="match status" value="1"/>
</dbReference>
<sequence>MRLRRFLLSALTLALAVFGFGAPRVEYVPGSIMVKFKPGYEAVSQWVHSSLGSRVSDMVRVLNVQEVQLRPGFSEVTAVKYYSQLPYVEYAHRNNLYRAVYTPNDPLLSQQWHHNLIQALQGWDVNRGDASIIVAICDTGINMTHPDLAGKIVAGYDFINNDDDATDDNGHGTFCAGLAAAQTDNNVGVAGVGFNCWLMPVKVLSGGGGGSDTSVANGILFAAQNGAKVANLSLGSYGQSQTLQNAVDQATSLGTLVVGAAGNDNVSNLFYPAAYANCLAVGSTTQSDQKSSFSNWGNWVDVAAPGSSVVSTNIGGAYSSGSGTSFACPIVAGQAGLVFSHMGIATPPAAVRLAIEENTDPVGSWLRKGRVNVFKSLVPIPTFTDVPHVAGDVQTIQGFYGGGDVNSLHNVDGNTYNVTSINVRSLGDVAAIRADFSTTTPLSDIQRIQVEMNVAGMANATSFVHIWNYNTNDWEFLRAFPVSSSMSSTLRTTVPQPYSRYVSGGQIRIALRTISPRRGFVNQYLFRTDRVRLMIRQPISN</sequence>
<dbReference type="EMBL" id="AP021858">
    <property type="protein sequence ID" value="BBO23612.1"/>
    <property type="molecule type" value="Genomic_DNA"/>
</dbReference>
<feature type="domain" description="Fervidolysin-like N-terminal prodomain" evidence="9">
    <location>
        <begin position="23"/>
        <end position="94"/>
    </location>
</feature>
<evidence type="ECO:0000256" key="5">
    <source>
        <dbReference type="ARBA" id="ARBA00022801"/>
    </source>
</evidence>
<dbReference type="Gene3D" id="3.40.50.200">
    <property type="entry name" value="Peptidase S8/S53 domain"/>
    <property type="match status" value="1"/>
</dbReference>
<dbReference type="KEGG" id="npy:NPRO_12070"/>
<evidence type="ECO:0000313" key="11">
    <source>
        <dbReference type="Proteomes" id="UP000662873"/>
    </source>
</evidence>
<evidence type="ECO:0000256" key="4">
    <source>
        <dbReference type="ARBA" id="ARBA00022670"/>
    </source>
</evidence>